<evidence type="ECO:0000313" key="3">
    <source>
        <dbReference type="EMBL" id="GAA4974314.1"/>
    </source>
</evidence>
<keyword evidence="4" id="KW-1185">Reference proteome</keyword>
<sequence length="331" mass="35868">MTTAGRPPVLDQLDRALQRALARDETSPARARQLRWVAGELRRALDTDGFPEQARDSLTDLFKAGPLTAYITLASRGDLRTRAAPGSPASTNASIRIRLDCLDILARAGTVPIEAPERPALPEPKTPVGPRQRSLLHGWLEAGADRPGADPGRVRLFALIGVVLDTGARAGELCALRTRDLTADLATVTIVRKPQARSIAPPVTEHHHLTAPTRIALRQWLTVRDDLIREVQGTANALWVSVRGNHAGILDAAGQAQLRPAGMPLMPRGLARAYTRTVVQVNADMLGQPGWEPLPYRLEQLRRAIDPHPEPETETAPPPTGKARKTAKTAP</sequence>
<dbReference type="SUPFAM" id="SSF56349">
    <property type="entry name" value="DNA breaking-rejoining enzymes"/>
    <property type="match status" value="1"/>
</dbReference>
<comment type="caution">
    <text evidence="3">The sequence shown here is derived from an EMBL/GenBank/DDBJ whole genome shotgun (WGS) entry which is preliminary data.</text>
</comment>
<dbReference type="EMBL" id="BAABHS010000016">
    <property type="protein sequence ID" value="GAA4974314.1"/>
    <property type="molecule type" value="Genomic_DNA"/>
</dbReference>
<accession>A0ABP9HN27</accession>
<feature type="compositionally biased region" description="Basic and acidic residues" evidence="2">
    <location>
        <begin position="302"/>
        <end position="311"/>
    </location>
</feature>
<gene>
    <name evidence="3" type="ORF">GCM10023205_46170</name>
</gene>
<dbReference type="Proteomes" id="UP001500466">
    <property type="component" value="Unassembled WGS sequence"/>
</dbReference>
<dbReference type="InterPro" id="IPR013762">
    <property type="entry name" value="Integrase-like_cat_sf"/>
</dbReference>
<protein>
    <recommendedName>
        <fullName evidence="5">Phage integrase family protein</fullName>
    </recommendedName>
</protein>
<dbReference type="Gene3D" id="1.10.443.10">
    <property type="entry name" value="Intergrase catalytic core"/>
    <property type="match status" value="1"/>
</dbReference>
<evidence type="ECO:0008006" key="5">
    <source>
        <dbReference type="Google" id="ProtNLM"/>
    </source>
</evidence>
<evidence type="ECO:0000256" key="2">
    <source>
        <dbReference type="SAM" id="MobiDB-lite"/>
    </source>
</evidence>
<proteinExistence type="predicted"/>
<reference evidence="4" key="1">
    <citation type="journal article" date="2019" name="Int. J. Syst. Evol. Microbiol.">
        <title>The Global Catalogue of Microorganisms (GCM) 10K type strain sequencing project: providing services to taxonomists for standard genome sequencing and annotation.</title>
        <authorList>
            <consortium name="The Broad Institute Genomics Platform"/>
            <consortium name="The Broad Institute Genome Sequencing Center for Infectious Disease"/>
            <person name="Wu L."/>
            <person name="Ma J."/>
        </authorList>
    </citation>
    <scope>NUCLEOTIDE SEQUENCE [LARGE SCALE GENOMIC DNA]</scope>
    <source>
        <strain evidence="4">JCM 17986</strain>
    </source>
</reference>
<name>A0ABP9HN27_9ACTN</name>
<dbReference type="InterPro" id="IPR011010">
    <property type="entry name" value="DNA_brk_join_enz"/>
</dbReference>
<feature type="region of interest" description="Disordered" evidence="2">
    <location>
        <begin position="302"/>
        <end position="331"/>
    </location>
</feature>
<keyword evidence="1" id="KW-0233">DNA recombination</keyword>
<organism evidence="3 4">
    <name type="scientific">Yinghuangia aomiensis</name>
    <dbReference type="NCBI Taxonomy" id="676205"/>
    <lineage>
        <taxon>Bacteria</taxon>
        <taxon>Bacillati</taxon>
        <taxon>Actinomycetota</taxon>
        <taxon>Actinomycetes</taxon>
        <taxon>Kitasatosporales</taxon>
        <taxon>Streptomycetaceae</taxon>
        <taxon>Yinghuangia</taxon>
    </lineage>
</organism>
<feature type="compositionally biased region" description="Basic residues" evidence="2">
    <location>
        <begin position="322"/>
        <end position="331"/>
    </location>
</feature>
<evidence type="ECO:0000256" key="1">
    <source>
        <dbReference type="ARBA" id="ARBA00023172"/>
    </source>
</evidence>
<dbReference type="RefSeq" id="WP_345677525.1">
    <property type="nucleotide sequence ID" value="NZ_BAABHS010000016.1"/>
</dbReference>
<evidence type="ECO:0000313" key="4">
    <source>
        <dbReference type="Proteomes" id="UP001500466"/>
    </source>
</evidence>